<dbReference type="AlphaFoldDB" id="A0A427YGV2"/>
<proteinExistence type="predicted"/>
<feature type="compositionally biased region" description="Polar residues" evidence="1">
    <location>
        <begin position="127"/>
        <end position="147"/>
    </location>
</feature>
<evidence type="ECO:0000313" key="3">
    <source>
        <dbReference type="Proteomes" id="UP000279259"/>
    </source>
</evidence>
<gene>
    <name evidence="2" type="ORF">EHS25_001646</name>
</gene>
<protein>
    <submittedName>
        <fullName evidence="2">Uncharacterized protein</fullName>
    </submittedName>
</protein>
<feature type="region of interest" description="Disordered" evidence="1">
    <location>
        <begin position="111"/>
        <end position="147"/>
    </location>
</feature>
<dbReference type="EMBL" id="RSCD01000011">
    <property type="protein sequence ID" value="RSH90312.1"/>
    <property type="molecule type" value="Genomic_DNA"/>
</dbReference>
<comment type="caution">
    <text evidence="2">The sequence shown here is derived from an EMBL/GenBank/DDBJ whole genome shotgun (WGS) entry which is preliminary data.</text>
</comment>
<reference evidence="2 3" key="1">
    <citation type="submission" date="2018-11" db="EMBL/GenBank/DDBJ databases">
        <title>Genome sequence of Saitozyma podzolica DSM 27192.</title>
        <authorList>
            <person name="Aliyu H."/>
            <person name="Gorte O."/>
            <person name="Ochsenreither K."/>
        </authorList>
    </citation>
    <scope>NUCLEOTIDE SEQUENCE [LARGE SCALE GENOMIC DNA]</scope>
    <source>
        <strain evidence="2 3">DSM 27192</strain>
    </source>
</reference>
<dbReference type="Proteomes" id="UP000279259">
    <property type="component" value="Unassembled WGS sequence"/>
</dbReference>
<organism evidence="2 3">
    <name type="scientific">Saitozyma podzolica</name>
    <dbReference type="NCBI Taxonomy" id="1890683"/>
    <lineage>
        <taxon>Eukaryota</taxon>
        <taxon>Fungi</taxon>
        <taxon>Dikarya</taxon>
        <taxon>Basidiomycota</taxon>
        <taxon>Agaricomycotina</taxon>
        <taxon>Tremellomycetes</taxon>
        <taxon>Tremellales</taxon>
        <taxon>Trimorphomycetaceae</taxon>
        <taxon>Saitozyma</taxon>
    </lineage>
</organism>
<sequence length="147" mass="16236">MPDTGSTRIHQRKRRRVSQALYGIYWDDEERVPLITVPGTHPLSRAPWVGVYEAEYKQMWQATLSSPDPTKVTAGSEFGAIFGLVRSYEDAVRESADKFSEDFAVTILPEGTEASGRASPFQRGPPHSSSSPLKCRVNSTYGSARSA</sequence>
<accession>A0A427YGV2</accession>
<name>A0A427YGV2_9TREE</name>
<evidence type="ECO:0000256" key="1">
    <source>
        <dbReference type="SAM" id="MobiDB-lite"/>
    </source>
</evidence>
<evidence type="ECO:0000313" key="2">
    <source>
        <dbReference type="EMBL" id="RSH90312.1"/>
    </source>
</evidence>
<keyword evidence="3" id="KW-1185">Reference proteome</keyword>